<keyword evidence="6" id="KW-1185">Reference proteome</keyword>
<evidence type="ECO:0000259" key="3">
    <source>
        <dbReference type="Pfam" id="PF07250"/>
    </source>
</evidence>
<dbReference type="AlphaFoldDB" id="A0A9P5X3S6"/>
<dbReference type="Gene3D" id="2.130.10.80">
    <property type="entry name" value="Galactose oxidase/kelch, beta-propeller"/>
    <property type="match status" value="1"/>
</dbReference>
<protein>
    <submittedName>
        <fullName evidence="5">Copper radical oxidase</fullName>
    </submittedName>
</protein>
<dbReference type="OrthoDB" id="2019572at2759"/>
<evidence type="ECO:0000313" key="6">
    <source>
        <dbReference type="Proteomes" id="UP000807342"/>
    </source>
</evidence>
<feature type="chain" id="PRO_5040444346" evidence="2">
    <location>
        <begin position="23"/>
        <end position="567"/>
    </location>
</feature>
<dbReference type="Gene3D" id="2.60.40.10">
    <property type="entry name" value="Immunoglobulins"/>
    <property type="match status" value="1"/>
</dbReference>
<feature type="domain" description="Galactose oxidase-like Early set" evidence="4">
    <location>
        <begin position="448"/>
        <end position="552"/>
    </location>
</feature>
<dbReference type="InterPro" id="IPR014756">
    <property type="entry name" value="Ig_E-set"/>
</dbReference>
<evidence type="ECO:0000259" key="4">
    <source>
        <dbReference type="Pfam" id="PF09118"/>
    </source>
</evidence>
<dbReference type="InterPro" id="IPR009880">
    <property type="entry name" value="Glyoxal_oxidase_N"/>
</dbReference>
<name>A0A9P5X3S6_9AGAR</name>
<sequence>MRVSIASVFLSAFIHLYGPARAAPPSSHSGWNFVQNGTSGIIALESIIVSDTLAIFFDRATNDPLQIKNHSAWGALWNMETNTASPLDLVSDTFCASGGFLSNGTMVSVGGHLSNVAGVDDGRMGLRIFEPCTDPSGATCTILEDLANIHLAETRWYPSSARIFDGSLMIVGGTHIGTPFYNMDPVNNIEFFPKKDGGVPRPLQFLERSLPVNLFPRVFALPDGKAFLVANNQTIIYDIERNEETILPDIPNGVRVTNPFDGTATLLPLHPPHYVPEVLVCGGTNTSDQIPQEQLSSQTPASDQCSRITLTPEGIKRGWEIERMLEPRTMTEMILMPNGKVLIINGAQSGYAAIDTVRDPVGNSSNSDHPAMTPSVYSPDAPLGKRISNQGMPTTDIARLYHSSVTLTPKGNLLIAGSDPNFIITNGTLFHSEFRVQYLNPPYITADRPQLSNVPKTIAFNKKFIVDVAIPGGLLTKSSSVQVALMDLGFSSHGFHSSSRLVFMDAKLSPGSGKTGKLMFSSPPNNRVYPPGPAYIFLTIDDATSIGVRVMVGDGFTPPVEDQGVRV</sequence>
<dbReference type="PANTHER" id="PTHR32208">
    <property type="entry name" value="SECRETED PROTEIN-RELATED"/>
    <property type="match status" value="1"/>
</dbReference>
<evidence type="ECO:0000256" key="2">
    <source>
        <dbReference type="SAM" id="SignalP"/>
    </source>
</evidence>
<feature type="domain" description="Glyoxal oxidase N-terminal" evidence="3">
    <location>
        <begin position="69"/>
        <end position="443"/>
    </location>
</feature>
<dbReference type="InterPro" id="IPR011043">
    <property type="entry name" value="Gal_Oxase/kelch_b-propeller"/>
</dbReference>
<accession>A0A9P5X3S6</accession>
<dbReference type="InterPro" id="IPR013783">
    <property type="entry name" value="Ig-like_fold"/>
</dbReference>
<evidence type="ECO:0000256" key="1">
    <source>
        <dbReference type="ARBA" id="ARBA00022729"/>
    </source>
</evidence>
<dbReference type="EMBL" id="MU151517">
    <property type="protein sequence ID" value="KAF9443114.1"/>
    <property type="molecule type" value="Genomic_DNA"/>
</dbReference>
<evidence type="ECO:0000313" key="5">
    <source>
        <dbReference type="EMBL" id="KAF9443114.1"/>
    </source>
</evidence>
<dbReference type="Pfam" id="PF09118">
    <property type="entry name" value="GO-like_E_set"/>
    <property type="match status" value="1"/>
</dbReference>
<proteinExistence type="predicted"/>
<dbReference type="Proteomes" id="UP000807342">
    <property type="component" value="Unassembled WGS sequence"/>
</dbReference>
<dbReference type="PANTHER" id="PTHR32208:SF96">
    <property type="entry name" value="GLYOXAL OXIDASE"/>
    <property type="match status" value="1"/>
</dbReference>
<dbReference type="SUPFAM" id="SSF81296">
    <property type="entry name" value="E set domains"/>
    <property type="match status" value="1"/>
</dbReference>
<dbReference type="InterPro" id="IPR015202">
    <property type="entry name" value="GO-like_E_set"/>
</dbReference>
<gene>
    <name evidence="5" type="ORF">P691DRAFT_738287</name>
</gene>
<dbReference type="InterPro" id="IPR037293">
    <property type="entry name" value="Gal_Oxidase_central_sf"/>
</dbReference>
<dbReference type="Pfam" id="PF07250">
    <property type="entry name" value="Glyoxal_oxid_N"/>
    <property type="match status" value="1"/>
</dbReference>
<comment type="caution">
    <text evidence="5">The sequence shown here is derived from an EMBL/GenBank/DDBJ whole genome shotgun (WGS) entry which is preliminary data.</text>
</comment>
<dbReference type="SUPFAM" id="SSF50965">
    <property type="entry name" value="Galactose oxidase, central domain"/>
    <property type="match status" value="1"/>
</dbReference>
<feature type="signal peptide" evidence="2">
    <location>
        <begin position="1"/>
        <end position="22"/>
    </location>
</feature>
<organism evidence="5 6">
    <name type="scientific">Macrolepiota fuliginosa MF-IS2</name>
    <dbReference type="NCBI Taxonomy" id="1400762"/>
    <lineage>
        <taxon>Eukaryota</taxon>
        <taxon>Fungi</taxon>
        <taxon>Dikarya</taxon>
        <taxon>Basidiomycota</taxon>
        <taxon>Agaricomycotina</taxon>
        <taxon>Agaricomycetes</taxon>
        <taxon>Agaricomycetidae</taxon>
        <taxon>Agaricales</taxon>
        <taxon>Agaricineae</taxon>
        <taxon>Agaricaceae</taxon>
        <taxon>Macrolepiota</taxon>
    </lineage>
</organism>
<reference evidence="5" key="1">
    <citation type="submission" date="2020-11" db="EMBL/GenBank/DDBJ databases">
        <authorList>
            <consortium name="DOE Joint Genome Institute"/>
            <person name="Ahrendt S."/>
            <person name="Riley R."/>
            <person name="Andreopoulos W."/>
            <person name="Labutti K."/>
            <person name="Pangilinan J."/>
            <person name="Ruiz-Duenas F.J."/>
            <person name="Barrasa J.M."/>
            <person name="Sanchez-Garcia M."/>
            <person name="Camarero S."/>
            <person name="Miyauchi S."/>
            <person name="Serrano A."/>
            <person name="Linde D."/>
            <person name="Babiker R."/>
            <person name="Drula E."/>
            <person name="Ayuso-Fernandez I."/>
            <person name="Pacheco R."/>
            <person name="Padilla G."/>
            <person name="Ferreira P."/>
            <person name="Barriuso J."/>
            <person name="Kellner H."/>
            <person name="Castanera R."/>
            <person name="Alfaro M."/>
            <person name="Ramirez L."/>
            <person name="Pisabarro A.G."/>
            <person name="Kuo A."/>
            <person name="Tritt A."/>
            <person name="Lipzen A."/>
            <person name="He G."/>
            <person name="Yan M."/>
            <person name="Ng V."/>
            <person name="Cullen D."/>
            <person name="Martin F."/>
            <person name="Rosso M.-N."/>
            <person name="Henrissat B."/>
            <person name="Hibbett D."/>
            <person name="Martinez A.T."/>
            <person name="Grigoriev I.V."/>
        </authorList>
    </citation>
    <scope>NUCLEOTIDE SEQUENCE</scope>
    <source>
        <strain evidence="5">MF-IS2</strain>
    </source>
</reference>
<keyword evidence="1 2" id="KW-0732">Signal</keyword>